<feature type="binding site" evidence="5">
    <location>
        <position position="32"/>
    </location>
    <ligand>
        <name>ATP</name>
        <dbReference type="ChEBI" id="CHEBI:30616"/>
    </ligand>
</feature>
<keyword evidence="3 8" id="KW-0418">Kinase</keyword>
<dbReference type="InterPro" id="IPR000719">
    <property type="entry name" value="Prot_kinase_dom"/>
</dbReference>
<dbReference type="Proteomes" id="UP000184388">
    <property type="component" value="Unassembled WGS sequence"/>
</dbReference>
<sequence>MAGYRLLARLGEGGMGSVYLTRTRGNQPAALKVIRREFGQDPDFRSRFEQEVRAARRVQGYHIVPVLDHDTGGELPWLATAFIPGLPLDEALRDGPLPLPAVFQLIGAAAGALGSVHAAGVVHRDLKPSNVLLGPQGPYVIDFGIARAADATQLTRSGGFIGTPQYMSPEHANGAQVTPAADVFSLGLIAAVAATGRHPYGDGAAITVAARIANTAQVAPDLDGYPDALRPLLNRCLSADARLRPTPAELAELCLAASGRGPRDFDGWLPDAVAAEIARRERAAKELPEPPPAAAPPPPGYAPTQGPAGHTPTRGTGPHAAPTQDSTGPVPPPPGGPHAMPTVGPGVPAAGKRRSPVLRAAVGAVALIAAVGVTWTVARAGSSGVDTPDHRPTASPSTTPSSDRHKKGGDTSTPPAEQTPVADQNAGYQVVFKDRPFALRAPAAANFNYIDLDVPKAMPGVQNDDSPYEISYVSVAGEGLTFRTPMGRSTGRTAQACLDGSHTDVLPNTMNREELSKGRTIHVGTLLCTETTEGNLAMVEITGMTPNTESQMPDFATKVTLWKKG</sequence>
<proteinExistence type="predicted"/>
<dbReference type="InterPro" id="IPR008271">
    <property type="entry name" value="Ser/Thr_kinase_AS"/>
</dbReference>
<evidence type="ECO:0000256" key="4">
    <source>
        <dbReference type="ARBA" id="ARBA00022840"/>
    </source>
</evidence>
<evidence type="ECO:0000313" key="9">
    <source>
        <dbReference type="Proteomes" id="UP000184388"/>
    </source>
</evidence>
<feature type="domain" description="Protein kinase" evidence="7">
    <location>
        <begin position="4"/>
        <end position="269"/>
    </location>
</feature>
<dbReference type="InterPro" id="IPR011009">
    <property type="entry name" value="Kinase-like_dom_sf"/>
</dbReference>
<accession>A0A9X8MK17</accession>
<keyword evidence="2 5" id="KW-0547">Nucleotide-binding</keyword>
<dbReference type="Gene3D" id="1.10.510.10">
    <property type="entry name" value="Transferase(Phosphotransferase) domain 1"/>
    <property type="match status" value="1"/>
</dbReference>
<feature type="region of interest" description="Disordered" evidence="6">
    <location>
        <begin position="283"/>
        <end position="351"/>
    </location>
</feature>
<evidence type="ECO:0000256" key="2">
    <source>
        <dbReference type="ARBA" id="ARBA00022741"/>
    </source>
</evidence>
<evidence type="ECO:0000313" key="8">
    <source>
        <dbReference type="EMBL" id="SHK86499.1"/>
    </source>
</evidence>
<evidence type="ECO:0000256" key="6">
    <source>
        <dbReference type="SAM" id="MobiDB-lite"/>
    </source>
</evidence>
<evidence type="ECO:0000259" key="7">
    <source>
        <dbReference type="PROSITE" id="PS50011"/>
    </source>
</evidence>
<evidence type="ECO:0000256" key="1">
    <source>
        <dbReference type="ARBA" id="ARBA00022679"/>
    </source>
</evidence>
<dbReference type="Pfam" id="PF00069">
    <property type="entry name" value="Pkinase"/>
    <property type="match status" value="1"/>
</dbReference>
<dbReference type="PROSITE" id="PS00107">
    <property type="entry name" value="PROTEIN_KINASE_ATP"/>
    <property type="match status" value="1"/>
</dbReference>
<dbReference type="PROSITE" id="PS50011">
    <property type="entry name" value="PROTEIN_KINASE_DOM"/>
    <property type="match status" value="1"/>
</dbReference>
<dbReference type="RefSeq" id="WP_073442474.1">
    <property type="nucleotide sequence ID" value="NZ_FRBK01000001.1"/>
</dbReference>
<comment type="caution">
    <text evidence="8">The sequence shown here is derived from an EMBL/GenBank/DDBJ whole genome shotgun (WGS) entry which is preliminary data.</text>
</comment>
<keyword evidence="8" id="KW-0723">Serine/threonine-protein kinase</keyword>
<feature type="compositionally biased region" description="Pro residues" evidence="6">
    <location>
        <begin position="289"/>
        <end position="301"/>
    </location>
</feature>
<gene>
    <name evidence="8" type="ORF">SAMN05216268_101584</name>
</gene>
<evidence type="ECO:0000256" key="5">
    <source>
        <dbReference type="PROSITE-ProRule" id="PRU10141"/>
    </source>
</evidence>
<organism evidence="8 9">
    <name type="scientific">Streptomyces yunnanensis</name>
    <dbReference type="NCBI Taxonomy" id="156453"/>
    <lineage>
        <taxon>Bacteria</taxon>
        <taxon>Bacillati</taxon>
        <taxon>Actinomycetota</taxon>
        <taxon>Actinomycetes</taxon>
        <taxon>Kitasatosporales</taxon>
        <taxon>Streptomycetaceae</taxon>
        <taxon>Streptomyces</taxon>
    </lineage>
</organism>
<dbReference type="AlphaFoldDB" id="A0A9X8MK17"/>
<name>A0A9X8MK17_9ACTN</name>
<dbReference type="GO" id="GO:0004674">
    <property type="term" value="F:protein serine/threonine kinase activity"/>
    <property type="evidence" value="ECO:0007669"/>
    <property type="project" value="UniProtKB-KW"/>
</dbReference>
<dbReference type="PROSITE" id="PS00108">
    <property type="entry name" value="PROTEIN_KINASE_ST"/>
    <property type="match status" value="1"/>
</dbReference>
<keyword evidence="1" id="KW-0808">Transferase</keyword>
<dbReference type="SMART" id="SM00220">
    <property type="entry name" value="S_TKc"/>
    <property type="match status" value="1"/>
</dbReference>
<dbReference type="SUPFAM" id="SSF56112">
    <property type="entry name" value="Protein kinase-like (PK-like)"/>
    <property type="match status" value="1"/>
</dbReference>
<dbReference type="InterPro" id="IPR017441">
    <property type="entry name" value="Protein_kinase_ATP_BS"/>
</dbReference>
<protein>
    <submittedName>
        <fullName evidence="8">Serine/threonine protein kinase</fullName>
    </submittedName>
</protein>
<dbReference type="GO" id="GO:0005524">
    <property type="term" value="F:ATP binding"/>
    <property type="evidence" value="ECO:0007669"/>
    <property type="project" value="UniProtKB-UniRule"/>
</dbReference>
<dbReference type="PANTHER" id="PTHR43289">
    <property type="entry name" value="MITOGEN-ACTIVATED PROTEIN KINASE KINASE KINASE 20-RELATED"/>
    <property type="match status" value="1"/>
</dbReference>
<dbReference type="CDD" id="cd14014">
    <property type="entry name" value="STKc_PknB_like"/>
    <property type="match status" value="1"/>
</dbReference>
<keyword evidence="4 5" id="KW-0067">ATP-binding</keyword>
<evidence type="ECO:0000256" key="3">
    <source>
        <dbReference type="ARBA" id="ARBA00022777"/>
    </source>
</evidence>
<feature type="region of interest" description="Disordered" evidence="6">
    <location>
        <begin position="381"/>
        <end position="425"/>
    </location>
</feature>
<reference evidence="9" key="1">
    <citation type="submission" date="2016-11" db="EMBL/GenBank/DDBJ databases">
        <authorList>
            <person name="Jaros S."/>
            <person name="Januszkiewicz K."/>
            <person name="Wedrychowicz H."/>
        </authorList>
    </citation>
    <scope>NUCLEOTIDE SEQUENCE [LARGE SCALE GENOMIC DNA]</scope>
    <source>
        <strain evidence="9">CGMCC 4.3555</strain>
    </source>
</reference>
<dbReference type="EMBL" id="FRBK01000001">
    <property type="protein sequence ID" value="SHK86499.1"/>
    <property type="molecule type" value="Genomic_DNA"/>
</dbReference>
<dbReference type="PANTHER" id="PTHR43289:SF34">
    <property type="entry name" value="SERINE_THREONINE-PROTEIN KINASE YBDM-RELATED"/>
    <property type="match status" value="1"/>
</dbReference>
<dbReference type="Gene3D" id="3.30.200.20">
    <property type="entry name" value="Phosphorylase Kinase, domain 1"/>
    <property type="match status" value="1"/>
</dbReference>